<reference evidence="1" key="1">
    <citation type="submission" date="2021-02" db="EMBL/GenBank/DDBJ databases">
        <authorList>
            <person name="Nowell W R."/>
        </authorList>
    </citation>
    <scope>NUCLEOTIDE SEQUENCE</scope>
</reference>
<organism evidence="1 2">
    <name type="scientific">Rotaria sordida</name>
    <dbReference type="NCBI Taxonomy" id="392033"/>
    <lineage>
        <taxon>Eukaryota</taxon>
        <taxon>Metazoa</taxon>
        <taxon>Spiralia</taxon>
        <taxon>Gnathifera</taxon>
        <taxon>Rotifera</taxon>
        <taxon>Eurotatoria</taxon>
        <taxon>Bdelloidea</taxon>
        <taxon>Philodinida</taxon>
        <taxon>Philodinidae</taxon>
        <taxon>Rotaria</taxon>
    </lineage>
</organism>
<evidence type="ECO:0000313" key="2">
    <source>
        <dbReference type="Proteomes" id="UP000663882"/>
    </source>
</evidence>
<dbReference type="EMBL" id="CAJNOO010001361">
    <property type="protein sequence ID" value="CAF1141252.1"/>
    <property type="molecule type" value="Genomic_DNA"/>
</dbReference>
<proteinExistence type="predicted"/>
<dbReference type="AlphaFoldDB" id="A0A814RZT2"/>
<evidence type="ECO:0000313" key="1">
    <source>
        <dbReference type="EMBL" id="CAF1141252.1"/>
    </source>
</evidence>
<protein>
    <submittedName>
        <fullName evidence="1">Uncharacterized protein</fullName>
    </submittedName>
</protein>
<gene>
    <name evidence="1" type="ORF">RFH988_LOCUS21400</name>
</gene>
<sequence>MAEARAFRSHKDNGFLAHFHNKRANVCNNLCRDDADRASCLTRCSNCVACLDICARNDTLCHNRCNDDTFNFDATDCLARCSDRLDFPCRNRCLDRTPFALSCLRRCRDNDNRCTDDCYDDCP</sequence>
<comment type="caution">
    <text evidence="1">The sequence shown here is derived from an EMBL/GenBank/DDBJ whole genome shotgun (WGS) entry which is preliminary data.</text>
</comment>
<name>A0A814RZT2_9BILA</name>
<dbReference type="Proteomes" id="UP000663882">
    <property type="component" value="Unassembled WGS sequence"/>
</dbReference>
<accession>A0A814RZT2</accession>